<feature type="transmembrane region" description="Helical" evidence="1">
    <location>
        <begin position="72"/>
        <end position="91"/>
    </location>
</feature>
<feature type="transmembrane region" description="Helical" evidence="1">
    <location>
        <begin position="195"/>
        <end position="226"/>
    </location>
</feature>
<keyword evidence="1" id="KW-1133">Transmembrane helix</keyword>
<evidence type="ECO:0000313" key="4">
    <source>
        <dbReference type="Proteomes" id="UP000254720"/>
    </source>
</evidence>
<evidence type="ECO:0000256" key="1">
    <source>
        <dbReference type="SAM" id="Phobius"/>
    </source>
</evidence>
<keyword evidence="1" id="KW-0812">Transmembrane</keyword>
<keyword evidence="4" id="KW-1185">Reference proteome</keyword>
<organism evidence="3 4">
    <name type="scientific">Aquicella lusitana</name>
    <dbReference type="NCBI Taxonomy" id="254246"/>
    <lineage>
        <taxon>Bacteria</taxon>
        <taxon>Pseudomonadati</taxon>
        <taxon>Pseudomonadota</taxon>
        <taxon>Gammaproteobacteria</taxon>
        <taxon>Legionellales</taxon>
        <taxon>Coxiellaceae</taxon>
        <taxon>Aquicella</taxon>
    </lineage>
</organism>
<feature type="transmembrane region" description="Helical" evidence="1">
    <location>
        <begin position="286"/>
        <end position="304"/>
    </location>
</feature>
<keyword evidence="1" id="KW-0472">Membrane</keyword>
<dbReference type="GO" id="GO:0016740">
    <property type="term" value="F:transferase activity"/>
    <property type="evidence" value="ECO:0007669"/>
    <property type="project" value="UniProtKB-KW"/>
</dbReference>
<keyword evidence="3" id="KW-0808">Transferase</keyword>
<feature type="transmembrane region" description="Helical" evidence="1">
    <location>
        <begin position="416"/>
        <end position="435"/>
    </location>
</feature>
<accession>A0A370GZB5</accession>
<evidence type="ECO:0000313" key="3">
    <source>
        <dbReference type="EMBL" id="RDI48850.1"/>
    </source>
</evidence>
<evidence type="ECO:0000259" key="2">
    <source>
        <dbReference type="Pfam" id="PF13231"/>
    </source>
</evidence>
<feature type="transmembrane region" description="Helical" evidence="1">
    <location>
        <begin position="324"/>
        <end position="342"/>
    </location>
</feature>
<name>A0A370GZB5_9COXI</name>
<protein>
    <submittedName>
        <fullName evidence="3">Phosphoglycerol transferase</fullName>
    </submittedName>
</protein>
<reference evidence="3 4" key="1">
    <citation type="submission" date="2018-07" db="EMBL/GenBank/DDBJ databases">
        <title>Genomic Encyclopedia of Type Strains, Phase IV (KMG-IV): sequencing the most valuable type-strain genomes for metagenomic binning, comparative biology and taxonomic classification.</title>
        <authorList>
            <person name="Goeker M."/>
        </authorList>
    </citation>
    <scope>NUCLEOTIDE SEQUENCE [LARGE SCALE GENOMIC DNA]</scope>
    <source>
        <strain evidence="3 4">DSM 16500</strain>
    </source>
</reference>
<comment type="caution">
    <text evidence="3">The sequence shown here is derived from an EMBL/GenBank/DDBJ whole genome shotgun (WGS) entry which is preliminary data.</text>
</comment>
<dbReference type="Pfam" id="PF13231">
    <property type="entry name" value="PMT_2"/>
    <property type="match status" value="1"/>
</dbReference>
<feature type="transmembrane region" description="Helical" evidence="1">
    <location>
        <begin position="127"/>
        <end position="144"/>
    </location>
</feature>
<dbReference type="EMBL" id="QQAX01000001">
    <property type="protein sequence ID" value="RDI48850.1"/>
    <property type="molecule type" value="Genomic_DNA"/>
</dbReference>
<dbReference type="InterPro" id="IPR038731">
    <property type="entry name" value="RgtA/B/C-like"/>
</dbReference>
<feature type="transmembrane region" description="Helical" evidence="1">
    <location>
        <begin position="349"/>
        <end position="368"/>
    </location>
</feature>
<feature type="transmembrane region" description="Helical" evidence="1">
    <location>
        <begin position="246"/>
        <end position="274"/>
    </location>
</feature>
<sequence>MLFDGLIILLVSILFILLLMTTHAGLYPTVFADEWLYSSSARLQPLSTSITPSYLFLLLFKTTNYCGPDFLICARWINTCFFSLSSLFIYLISRQVISSRGTAILVALLSLAAPVNSYTAYFMPEALYFFSFWVWAWFVLSRLHQSAALLGSGSGFLLGIMALIKMHALFLIPAFILFLLLLSHFKSDQMNLRKAAWTICWMGMAFILIRASLGFILAGSAGLSLIGSKYQRNFYSLLNINHLSYLRLLSIPLAGHSAALALLFGVPLATMLNFRHKQKVTSQHSLQLLAIACLISLLFITAITTVEVTGWNPYDVIGRLHLRYYNFIFPLFVIIAFAETHSTSNTASFYWKLLVVSLLNLGILYGFFYLPTRYVISFIDCPELFGLLYNSTLFKWLCILALVSLWLWTVHQKYGAIFYVSIFLPIMLLTTNHYVRLELKEERLFHTDVYDRVGQFAHIWLNREAARLAVVGPELGGLFKALFYIDNPKTAVSELPLGTPLEFANIPADKTWVLMVGNYPLLGNYQVKFSMGDYTLVRLKTVMLSDLNKVPSAKRF</sequence>
<dbReference type="AlphaFoldDB" id="A0A370GZB5"/>
<gene>
    <name evidence="3" type="ORF">C8D86_101133</name>
</gene>
<feature type="domain" description="Glycosyltransferase RgtA/B/C/D-like" evidence="2">
    <location>
        <begin position="75"/>
        <end position="198"/>
    </location>
</feature>
<dbReference type="Proteomes" id="UP000254720">
    <property type="component" value="Unassembled WGS sequence"/>
</dbReference>
<proteinExistence type="predicted"/>
<feature type="transmembrane region" description="Helical" evidence="1">
    <location>
        <begin position="156"/>
        <end position="183"/>
    </location>
</feature>
<feature type="transmembrane region" description="Helical" evidence="1">
    <location>
        <begin position="97"/>
        <end position="115"/>
    </location>
</feature>
<feature type="transmembrane region" description="Helical" evidence="1">
    <location>
        <begin position="388"/>
        <end position="409"/>
    </location>
</feature>